<dbReference type="PANTHER" id="PTHR31272">
    <property type="entry name" value="CYTOCHROME C-TYPE BIOGENESIS PROTEIN HI_1454-RELATED"/>
    <property type="match status" value="1"/>
</dbReference>
<evidence type="ECO:0000259" key="7">
    <source>
        <dbReference type="Pfam" id="PF02683"/>
    </source>
</evidence>
<keyword evidence="4 6" id="KW-1133">Transmembrane helix</keyword>
<dbReference type="AlphaFoldDB" id="A0A6J7G0S2"/>
<evidence type="ECO:0000256" key="1">
    <source>
        <dbReference type="ARBA" id="ARBA00004141"/>
    </source>
</evidence>
<dbReference type="EMBL" id="CAFBMK010000017">
    <property type="protein sequence ID" value="CAB4899978.1"/>
    <property type="molecule type" value="Genomic_DNA"/>
</dbReference>
<dbReference type="InterPro" id="IPR051790">
    <property type="entry name" value="Cytochrome_c-biogenesis_DsbD"/>
</dbReference>
<feature type="transmembrane region" description="Helical" evidence="6">
    <location>
        <begin position="206"/>
        <end position="227"/>
    </location>
</feature>
<dbReference type="Pfam" id="PF02683">
    <property type="entry name" value="DsbD_TM"/>
    <property type="match status" value="1"/>
</dbReference>
<name>A0A6J7G0S2_9ZZZZ</name>
<dbReference type="InterPro" id="IPR003834">
    <property type="entry name" value="Cyt_c_assmbl_TM_dom"/>
</dbReference>
<evidence type="ECO:0000313" key="8">
    <source>
        <dbReference type="EMBL" id="CAB4899978.1"/>
    </source>
</evidence>
<keyword evidence="3 6" id="KW-0812">Transmembrane</keyword>
<keyword evidence="5 6" id="KW-0472">Membrane</keyword>
<evidence type="ECO:0000256" key="4">
    <source>
        <dbReference type="ARBA" id="ARBA00022989"/>
    </source>
</evidence>
<protein>
    <submittedName>
        <fullName evidence="8">Unannotated protein</fullName>
    </submittedName>
</protein>
<evidence type="ECO:0000256" key="5">
    <source>
        <dbReference type="ARBA" id="ARBA00023136"/>
    </source>
</evidence>
<gene>
    <name evidence="8" type="ORF">UFOPK3564_00511</name>
</gene>
<accession>A0A6J7G0S2</accession>
<comment type="subcellular location">
    <subcellularLocation>
        <location evidence="1">Membrane</location>
        <topology evidence="1">Multi-pass membrane protein</topology>
    </subcellularLocation>
</comment>
<evidence type="ECO:0000256" key="6">
    <source>
        <dbReference type="SAM" id="Phobius"/>
    </source>
</evidence>
<dbReference type="GO" id="GO:0016020">
    <property type="term" value="C:membrane"/>
    <property type="evidence" value="ECO:0007669"/>
    <property type="project" value="UniProtKB-SubCell"/>
</dbReference>
<feature type="transmembrane region" description="Helical" evidence="6">
    <location>
        <begin position="59"/>
        <end position="85"/>
    </location>
</feature>
<reference evidence="8" key="1">
    <citation type="submission" date="2020-05" db="EMBL/GenBank/DDBJ databases">
        <authorList>
            <person name="Chiriac C."/>
            <person name="Salcher M."/>
            <person name="Ghai R."/>
            <person name="Kavagutti S V."/>
        </authorList>
    </citation>
    <scope>NUCLEOTIDE SEQUENCE</scope>
</reference>
<sequence length="256" mass="26047">MSVALAPLAAADPTVFAAFAAGLLSFASPCVLPLVPGYLSVLTGGESVRDAADRRTGAILGPAAIFCMSFILVFVVLGLFAQGLGAPLKGSRNTLDVVAGVLLIAMGVVFVASPFVPLLNRSFRSDALMRKAGTGGPMIAGMAFAVAWTPCAGPILGAILTAAATQTGTGGGAFLLLAYGLGLAVPFMGAALALERVTNAARVIRDHYTVITVVGGILLIAIGWLVATHQMTRLASEARDIVDALGLDGVVAWLER</sequence>
<feature type="transmembrane region" description="Helical" evidence="6">
    <location>
        <begin position="139"/>
        <end position="160"/>
    </location>
</feature>
<evidence type="ECO:0000256" key="3">
    <source>
        <dbReference type="ARBA" id="ARBA00022692"/>
    </source>
</evidence>
<dbReference type="GO" id="GO:0017004">
    <property type="term" value="P:cytochrome complex assembly"/>
    <property type="evidence" value="ECO:0007669"/>
    <property type="project" value="InterPro"/>
</dbReference>
<proteinExistence type="inferred from homology"/>
<feature type="domain" description="Cytochrome C biogenesis protein transmembrane" evidence="7">
    <location>
        <begin position="15"/>
        <end position="211"/>
    </location>
</feature>
<evidence type="ECO:0000256" key="2">
    <source>
        <dbReference type="ARBA" id="ARBA00006143"/>
    </source>
</evidence>
<comment type="similarity">
    <text evidence="2">Belongs to the DsbD family.</text>
</comment>
<organism evidence="8">
    <name type="scientific">freshwater metagenome</name>
    <dbReference type="NCBI Taxonomy" id="449393"/>
    <lineage>
        <taxon>unclassified sequences</taxon>
        <taxon>metagenomes</taxon>
        <taxon>ecological metagenomes</taxon>
    </lineage>
</organism>
<feature type="transmembrane region" description="Helical" evidence="6">
    <location>
        <begin position="172"/>
        <end position="194"/>
    </location>
</feature>
<feature type="transmembrane region" description="Helical" evidence="6">
    <location>
        <begin position="15"/>
        <end position="39"/>
    </location>
</feature>
<dbReference type="PANTHER" id="PTHR31272:SF4">
    <property type="entry name" value="CYTOCHROME C-TYPE BIOGENESIS PROTEIN HI_1454-RELATED"/>
    <property type="match status" value="1"/>
</dbReference>
<feature type="transmembrane region" description="Helical" evidence="6">
    <location>
        <begin position="97"/>
        <end position="119"/>
    </location>
</feature>